<evidence type="ECO:0000313" key="2">
    <source>
        <dbReference type="Proteomes" id="UP000598174"/>
    </source>
</evidence>
<gene>
    <name evidence="1" type="ORF">Afe05nite_19050</name>
</gene>
<proteinExistence type="predicted"/>
<evidence type="ECO:0000313" key="1">
    <source>
        <dbReference type="EMBL" id="GIE10065.1"/>
    </source>
</evidence>
<comment type="caution">
    <text evidence="1">The sequence shown here is derived from an EMBL/GenBank/DDBJ whole genome shotgun (WGS) entry which is preliminary data.</text>
</comment>
<organism evidence="1 2">
    <name type="scientific">Paractinoplanes ferrugineus</name>
    <dbReference type="NCBI Taxonomy" id="113564"/>
    <lineage>
        <taxon>Bacteria</taxon>
        <taxon>Bacillati</taxon>
        <taxon>Actinomycetota</taxon>
        <taxon>Actinomycetes</taxon>
        <taxon>Micromonosporales</taxon>
        <taxon>Micromonosporaceae</taxon>
        <taxon>Paractinoplanes</taxon>
    </lineage>
</organism>
<name>A0A919MF04_9ACTN</name>
<keyword evidence="2" id="KW-1185">Reference proteome</keyword>
<dbReference type="EMBL" id="BOMM01000012">
    <property type="protein sequence ID" value="GIE10065.1"/>
    <property type="molecule type" value="Genomic_DNA"/>
</dbReference>
<sequence>MDMIDRWPHLRALHRQLSKYPSVEAWIFGSALVSPIPKDIDVLLMYSNRDDIKALREADYWGDYVPPIHIIAMTHSEEMHYRFKTVTRAVRLLPATGLQAGRTGT</sequence>
<reference evidence="1" key="1">
    <citation type="submission" date="2021-01" db="EMBL/GenBank/DDBJ databases">
        <title>Whole genome shotgun sequence of Actinoplanes ferrugineus NBRC 15555.</title>
        <authorList>
            <person name="Komaki H."/>
            <person name="Tamura T."/>
        </authorList>
    </citation>
    <scope>NUCLEOTIDE SEQUENCE</scope>
    <source>
        <strain evidence="1">NBRC 15555</strain>
    </source>
</reference>
<dbReference type="AlphaFoldDB" id="A0A919MF04"/>
<protein>
    <submittedName>
        <fullName evidence="1">Uncharacterized protein</fullName>
    </submittedName>
</protein>
<dbReference type="Proteomes" id="UP000598174">
    <property type="component" value="Unassembled WGS sequence"/>
</dbReference>
<accession>A0A919MF04</accession>